<protein>
    <submittedName>
        <fullName evidence="1">Uncharacterized protein</fullName>
    </submittedName>
</protein>
<evidence type="ECO:0000313" key="2">
    <source>
        <dbReference type="Proteomes" id="UP000662373"/>
    </source>
</evidence>
<gene>
    <name evidence="1" type="ORF">JEM65_01995</name>
</gene>
<keyword evidence="2" id="KW-1185">Reference proteome</keyword>
<dbReference type="AlphaFoldDB" id="A0A934KU13"/>
<accession>A0A934KU13</accession>
<organism evidence="1 2">
    <name type="scientific">Gelidibacter salicanalis</name>
    <dbReference type="NCBI Taxonomy" id="291193"/>
    <lineage>
        <taxon>Bacteria</taxon>
        <taxon>Pseudomonadati</taxon>
        <taxon>Bacteroidota</taxon>
        <taxon>Flavobacteriia</taxon>
        <taxon>Flavobacteriales</taxon>
        <taxon>Flavobacteriaceae</taxon>
        <taxon>Gelidibacter</taxon>
    </lineage>
</organism>
<name>A0A934KU13_9FLAO</name>
<reference evidence="1 2" key="1">
    <citation type="submission" date="2020-09" db="EMBL/GenBank/DDBJ databases">
        <title>Draft genome of Gelidibacter salicanalis PAMC21136.</title>
        <authorList>
            <person name="Park H."/>
        </authorList>
    </citation>
    <scope>NUCLEOTIDE SEQUENCE [LARGE SCALE GENOMIC DNA]</scope>
    <source>
        <strain evidence="1 2">PAMC21136</strain>
    </source>
</reference>
<sequence>MSSTIVQRKSAGSVGSAGESSVRLFLFPTDYRDGREFFPSMTKNGST</sequence>
<comment type="caution">
    <text evidence="1">The sequence shown here is derived from an EMBL/GenBank/DDBJ whole genome shotgun (WGS) entry which is preliminary data.</text>
</comment>
<dbReference type="Proteomes" id="UP000662373">
    <property type="component" value="Unassembled WGS sequence"/>
</dbReference>
<proteinExistence type="predicted"/>
<dbReference type="EMBL" id="JAEHJZ010000003">
    <property type="protein sequence ID" value="MBJ7879430.1"/>
    <property type="molecule type" value="Genomic_DNA"/>
</dbReference>
<evidence type="ECO:0000313" key="1">
    <source>
        <dbReference type="EMBL" id="MBJ7879430.1"/>
    </source>
</evidence>
<dbReference type="RefSeq" id="WP_199596870.1">
    <property type="nucleotide sequence ID" value="NZ_JAEHJZ010000003.1"/>
</dbReference>